<reference evidence="1 2" key="1">
    <citation type="submission" date="2017-05" db="EMBL/GenBank/DDBJ databases">
        <authorList>
            <person name="Song R."/>
            <person name="Chenine A.L."/>
            <person name="Ruprecht R.M."/>
        </authorList>
    </citation>
    <scope>NUCLEOTIDE SEQUENCE [LARGE SCALE GENOMIC DNA]</scope>
    <source>
        <strain evidence="1 2">DSM 26136</strain>
    </source>
</reference>
<evidence type="ECO:0000313" key="1">
    <source>
        <dbReference type="EMBL" id="ARU06198.1"/>
    </source>
</evidence>
<sequence length="256" mass="28501">MKPLLLIAHPGHELRLHDWVCHTRPHIVVLTHGDGANGQARLADTEALMTPLGVRVRSDWLQPVADGAVYQALLQGDATLPSRWLEGLLQAGLRGEFNAVVADEAEGYNPTHDVCRVLANQLVSRLTEAGHPMPCLEFPLIGHPSDPTRQAQEADRLQLSDSELAHKIEVMRRYAQQCSPVLVQELHTMLTTYGHAAFATECLYTAPRTPYEDQRLPATTPYFELAGEAKARAGVYAQVIRAEHLRRLVQNWLNPH</sequence>
<accession>A0A1Y0ERR7</accession>
<dbReference type="KEGG" id="cser:CCO03_17310"/>
<dbReference type="InterPro" id="IPR024078">
    <property type="entry name" value="LmbE-like_dom_sf"/>
</dbReference>
<dbReference type="Proteomes" id="UP000196138">
    <property type="component" value="Chromosome"/>
</dbReference>
<dbReference type="AlphaFoldDB" id="A0A1Y0ERR7"/>
<protein>
    <recommendedName>
        <fullName evidence="3">GlcNAc-PI de-N-acetylase</fullName>
    </recommendedName>
</protein>
<proteinExistence type="predicted"/>
<evidence type="ECO:0000313" key="2">
    <source>
        <dbReference type="Proteomes" id="UP000196138"/>
    </source>
</evidence>
<dbReference type="OrthoDB" id="8565401at2"/>
<dbReference type="Gene3D" id="3.40.50.10320">
    <property type="entry name" value="LmbE-like"/>
    <property type="match status" value="1"/>
</dbReference>
<evidence type="ECO:0008006" key="3">
    <source>
        <dbReference type="Google" id="ProtNLM"/>
    </source>
</evidence>
<dbReference type="EMBL" id="CP021455">
    <property type="protein sequence ID" value="ARU06198.1"/>
    <property type="molecule type" value="Genomic_DNA"/>
</dbReference>
<gene>
    <name evidence="1" type="ORF">CCO03_17310</name>
</gene>
<dbReference type="RefSeq" id="WP_087283105.1">
    <property type="nucleotide sequence ID" value="NZ_CP021455.1"/>
</dbReference>
<keyword evidence="2" id="KW-1185">Reference proteome</keyword>
<name>A0A1Y0ERR7_9BURK</name>
<organism evidence="1 2">
    <name type="scientific">Comamonas serinivorans</name>
    <dbReference type="NCBI Taxonomy" id="1082851"/>
    <lineage>
        <taxon>Bacteria</taxon>
        <taxon>Pseudomonadati</taxon>
        <taxon>Pseudomonadota</taxon>
        <taxon>Betaproteobacteria</taxon>
        <taxon>Burkholderiales</taxon>
        <taxon>Comamonadaceae</taxon>
        <taxon>Comamonas</taxon>
    </lineage>
</organism>